<evidence type="ECO:0000256" key="7">
    <source>
        <dbReference type="RuleBase" id="RU000461"/>
    </source>
</evidence>
<dbReference type="GO" id="GO:0020037">
    <property type="term" value="F:heme binding"/>
    <property type="evidence" value="ECO:0007669"/>
    <property type="project" value="InterPro"/>
</dbReference>
<sequence length="592" mass="67180">MSNEGEVSVEPSPWQTKSRWSTWMLLATITLISIRHVFRRVFPKPLPGIPYNKDIGILGDLPELHAALLEGSSRPWMWRMAKRHNSPIVQMFFPPFQKPSVIIVDYHESYDIIVRRTKEFDRSTRSTEIFSTVVPDHHIAMKSSDQRFKRNKELVKDLMTPSFLSDVSAPAIYNKAKALIDLWEVKTEVGQGRPFAAFQDINEATVDIILAVSFGLEDTHSIIRRQMKSLSAKAKRRIPAEPSSPVEFSRPLLPPDIEALITVSKSLHVSLTSPMPGLHHWILKKTKWKKQFQRKEEIITLEISKAVQRLASGDGSDSNSRSAMDLMILREMSAARKAGREPVFNMPSMRDELLGFLIGGSETSASVLGWTLKFLADNQDIQAKVRRQLHASYSQGMTEKREPTVSEIVHDAAPYLDAFIEESLRWTVTLPVLMRQATVDTSILGHHIPKDTTIVLMGRGASMTEPAVHVPDELRTKSSLASRERVPNWDDEDIALFKPERWLKTKEQVEGSGEFDNIRYDGNSGPLLTFGGGQRGCFGKRLAYLELRITLVLLIWNFDFEQCVPELSSHESYDVFTSTPRQCYVKLRKTSL</sequence>
<dbReference type="InterPro" id="IPR001128">
    <property type="entry name" value="Cyt_P450"/>
</dbReference>
<dbReference type="InterPro" id="IPR017972">
    <property type="entry name" value="Cyt_P450_CS"/>
</dbReference>
<dbReference type="GO" id="GO:0005506">
    <property type="term" value="F:iron ion binding"/>
    <property type="evidence" value="ECO:0007669"/>
    <property type="project" value="InterPro"/>
</dbReference>
<dbReference type="Proteomes" id="UP000243498">
    <property type="component" value="Unassembled WGS sequence"/>
</dbReference>
<evidence type="ECO:0000256" key="6">
    <source>
        <dbReference type="PIRSR" id="PIRSR602401-1"/>
    </source>
</evidence>
<evidence type="ECO:0000256" key="1">
    <source>
        <dbReference type="ARBA" id="ARBA00001971"/>
    </source>
</evidence>
<comment type="cofactor">
    <cofactor evidence="1 6">
        <name>heme</name>
        <dbReference type="ChEBI" id="CHEBI:30413"/>
    </cofactor>
</comment>
<dbReference type="PRINTS" id="PR00463">
    <property type="entry name" value="EP450I"/>
</dbReference>
<dbReference type="OMA" id="CALDYVI"/>
<keyword evidence="7 8" id="KW-0503">Monooxygenase</keyword>
<dbReference type="OrthoDB" id="1470350at2759"/>
<name>A0A166YRA1_METRR</name>
<dbReference type="InterPro" id="IPR002401">
    <property type="entry name" value="Cyt_P450_E_grp-I"/>
</dbReference>
<evidence type="ECO:0000313" key="9">
    <source>
        <dbReference type="Proteomes" id="UP000243498"/>
    </source>
</evidence>
<keyword evidence="5 6" id="KW-0408">Iron</keyword>
<reference evidence="8 9" key="1">
    <citation type="journal article" date="2016" name="Genome Biol. Evol.">
        <title>Divergent and convergent evolution of fungal pathogenicity.</title>
        <authorList>
            <person name="Shang Y."/>
            <person name="Xiao G."/>
            <person name="Zheng P."/>
            <person name="Cen K."/>
            <person name="Zhan S."/>
            <person name="Wang C."/>
        </authorList>
    </citation>
    <scope>NUCLEOTIDE SEQUENCE [LARGE SCALE GENOMIC DNA]</scope>
    <source>
        <strain evidence="8 9">RCEF 4871</strain>
    </source>
</reference>
<evidence type="ECO:0000256" key="4">
    <source>
        <dbReference type="ARBA" id="ARBA00022723"/>
    </source>
</evidence>
<organism evidence="8 9">
    <name type="scientific">Metarhizium rileyi (strain RCEF 4871)</name>
    <name type="common">Nomuraea rileyi</name>
    <dbReference type="NCBI Taxonomy" id="1649241"/>
    <lineage>
        <taxon>Eukaryota</taxon>
        <taxon>Fungi</taxon>
        <taxon>Dikarya</taxon>
        <taxon>Ascomycota</taxon>
        <taxon>Pezizomycotina</taxon>
        <taxon>Sordariomycetes</taxon>
        <taxon>Hypocreomycetidae</taxon>
        <taxon>Hypocreales</taxon>
        <taxon>Clavicipitaceae</taxon>
        <taxon>Metarhizium</taxon>
    </lineage>
</organism>
<dbReference type="STRING" id="1081105.A0A166YRA1"/>
<dbReference type="PRINTS" id="PR00385">
    <property type="entry name" value="P450"/>
</dbReference>
<feature type="binding site" description="axial binding residue" evidence="6">
    <location>
        <position position="537"/>
    </location>
    <ligand>
        <name>heme</name>
        <dbReference type="ChEBI" id="CHEBI:30413"/>
    </ligand>
    <ligandPart>
        <name>Fe</name>
        <dbReference type="ChEBI" id="CHEBI:18248"/>
    </ligandPart>
</feature>
<comment type="similarity">
    <text evidence="2 7">Belongs to the cytochrome P450 family.</text>
</comment>
<accession>A0A166YRA1</accession>
<gene>
    <name evidence="8" type="ORF">NOR_07199</name>
</gene>
<evidence type="ECO:0000256" key="5">
    <source>
        <dbReference type="ARBA" id="ARBA00023004"/>
    </source>
</evidence>
<evidence type="ECO:0000313" key="8">
    <source>
        <dbReference type="EMBL" id="OAA37183.1"/>
    </source>
</evidence>
<evidence type="ECO:0000256" key="3">
    <source>
        <dbReference type="ARBA" id="ARBA00022617"/>
    </source>
</evidence>
<dbReference type="EMBL" id="AZHC01000031">
    <property type="protein sequence ID" value="OAA37183.1"/>
    <property type="molecule type" value="Genomic_DNA"/>
</dbReference>
<dbReference type="AlphaFoldDB" id="A0A166YRA1"/>
<dbReference type="GO" id="GO:0016705">
    <property type="term" value="F:oxidoreductase activity, acting on paired donors, with incorporation or reduction of molecular oxygen"/>
    <property type="evidence" value="ECO:0007669"/>
    <property type="project" value="InterPro"/>
</dbReference>
<protein>
    <submittedName>
        <fullName evidence="8">Cytochrome P450 monooxygenase</fullName>
    </submittedName>
</protein>
<dbReference type="PANTHER" id="PTHR24305:SF232">
    <property type="entry name" value="P450, PUTATIVE (EUROFUNG)-RELATED"/>
    <property type="match status" value="1"/>
</dbReference>
<dbReference type="Gene3D" id="1.10.630.10">
    <property type="entry name" value="Cytochrome P450"/>
    <property type="match status" value="1"/>
</dbReference>
<proteinExistence type="inferred from homology"/>
<dbReference type="GO" id="GO:0004497">
    <property type="term" value="F:monooxygenase activity"/>
    <property type="evidence" value="ECO:0007669"/>
    <property type="project" value="UniProtKB-KW"/>
</dbReference>
<dbReference type="InterPro" id="IPR050121">
    <property type="entry name" value="Cytochrome_P450_monoxygenase"/>
</dbReference>
<keyword evidence="9" id="KW-1185">Reference proteome</keyword>
<keyword evidence="7" id="KW-0560">Oxidoreductase</keyword>
<dbReference type="SUPFAM" id="SSF48264">
    <property type="entry name" value="Cytochrome P450"/>
    <property type="match status" value="1"/>
</dbReference>
<dbReference type="PANTHER" id="PTHR24305">
    <property type="entry name" value="CYTOCHROME P450"/>
    <property type="match status" value="1"/>
</dbReference>
<comment type="caution">
    <text evidence="8">The sequence shown here is derived from an EMBL/GenBank/DDBJ whole genome shotgun (WGS) entry which is preliminary data.</text>
</comment>
<dbReference type="Pfam" id="PF00067">
    <property type="entry name" value="p450"/>
    <property type="match status" value="2"/>
</dbReference>
<dbReference type="InterPro" id="IPR036396">
    <property type="entry name" value="Cyt_P450_sf"/>
</dbReference>
<keyword evidence="4 6" id="KW-0479">Metal-binding</keyword>
<dbReference type="PROSITE" id="PS00086">
    <property type="entry name" value="CYTOCHROME_P450"/>
    <property type="match status" value="1"/>
</dbReference>
<keyword evidence="3 6" id="KW-0349">Heme</keyword>
<evidence type="ECO:0000256" key="2">
    <source>
        <dbReference type="ARBA" id="ARBA00010617"/>
    </source>
</evidence>